<dbReference type="EMBL" id="VSRR010004238">
    <property type="protein sequence ID" value="MPC39036.1"/>
    <property type="molecule type" value="Genomic_DNA"/>
</dbReference>
<dbReference type="Proteomes" id="UP000324222">
    <property type="component" value="Unassembled WGS sequence"/>
</dbReference>
<organism evidence="1 2">
    <name type="scientific">Portunus trituberculatus</name>
    <name type="common">Swimming crab</name>
    <name type="synonym">Neptunus trituberculatus</name>
    <dbReference type="NCBI Taxonomy" id="210409"/>
    <lineage>
        <taxon>Eukaryota</taxon>
        <taxon>Metazoa</taxon>
        <taxon>Ecdysozoa</taxon>
        <taxon>Arthropoda</taxon>
        <taxon>Crustacea</taxon>
        <taxon>Multicrustacea</taxon>
        <taxon>Malacostraca</taxon>
        <taxon>Eumalacostraca</taxon>
        <taxon>Eucarida</taxon>
        <taxon>Decapoda</taxon>
        <taxon>Pleocyemata</taxon>
        <taxon>Brachyura</taxon>
        <taxon>Eubrachyura</taxon>
        <taxon>Portunoidea</taxon>
        <taxon>Portunidae</taxon>
        <taxon>Portuninae</taxon>
        <taxon>Portunus</taxon>
    </lineage>
</organism>
<evidence type="ECO:0000313" key="1">
    <source>
        <dbReference type="EMBL" id="MPC39036.1"/>
    </source>
</evidence>
<keyword evidence="2" id="KW-1185">Reference proteome</keyword>
<evidence type="ECO:0000313" key="2">
    <source>
        <dbReference type="Proteomes" id="UP000324222"/>
    </source>
</evidence>
<comment type="caution">
    <text evidence="1">The sequence shown here is derived from an EMBL/GenBank/DDBJ whole genome shotgun (WGS) entry which is preliminary data.</text>
</comment>
<name>A0A5B7F112_PORTR</name>
<dbReference type="AlphaFoldDB" id="A0A5B7F112"/>
<gene>
    <name evidence="1" type="ORF">E2C01_032555</name>
</gene>
<accession>A0A5B7F112</accession>
<proteinExistence type="predicted"/>
<sequence>MQHCLWPQLVALTGRVRTQSLGSSRCLIAGYTTITEHHQLSGGYYYSSHRIKPGLPSSRAIISGVKWVHAEAAITRNRRTGALIGW</sequence>
<protein>
    <submittedName>
        <fullName evidence="1">Uncharacterized protein</fullName>
    </submittedName>
</protein>
<reference evidence="1 2" key="1">
    <citation type="submission" date="2019-05" db="EMBL/GenBank/DDBJ databases">
        <title>Another draft genome of Portunus trituberculatus and its Hox gene families provides insights of decapod evolution.</title>
        <authorList>
            <person name="Jeong J.-H."/>
            <person name="Song I."/>
            <person name="Kim S."/>
            <person name="Choi T."/>
            <person name="Kim D."/>
            <person name="Ryu S."/>
            <person name="Kim W."/>
        </authorList>
    </citation>
    <scope>NUCLEOTIDE SEQUENCE [LARGE SCALE GENOMIC DNA]</scope>
    <source>
        <tissue evidence="1">Muscle</tissue>
    </source>
</reference>